<keyword evidence="3 4" id="KW-0687">Ribonucleoprotein</keyword>
<proteinExistence type="inferred from homology"/>
<name>A0ABS5CXG5_9MOLU</name>
<dbReference type="GO" id="GO:0005840">
    <property type="term" value="C:ribosome"/>
    <property type="evidence" value="ECO:0007669"/>
    <property type="project" value="UniProtKB-KW"/>
</dbReference>
<feature type="region of interest" description="Disordered" evidence="6">
    <location>
        <begin position="1"/>
        <end position="49"/>
    </location>
</feature>
<keyword evidence="2 4" id="KW-0689">Ribosomal protein</keyword>
<keyword evidence="4" id="KW-0699">rRNA-binding</keyword>
<dbReference type="InterPro" id="IPR030878">
    <property type="entry name" value="Ribosomal_uL15"/>
</dbReference>
<comment type="caution">
    <text evidence="8">The sequence shown here is derived from an EMBL/GenBank/DDBJ whole genome shotgun (WGS) entry which is preliminary data.</text>
</comment>
<dbReference type="Proteomes" id="UP001195571">
    <property type="component" value="Unassembled WGS sequence"/>
</dbReference>
<evidence type="ECO:0000259" key="7">
    <source>
        <dbReference type="Pfam" id="PF00828"/>
    </source>
</evidence>
<evidence type="ECO:0000256" key="3">
    <source>
        <dbReference type="ARBA" id="ARBA00023274"/>
    </source>
</evidence>
<sequence length="145" mass="15762">MLHTIKPVKAARKTTKRLGRGPGSGTGKTSGKGHKGQLARSGKTLRPGFEGGQIPFFQRIPKRGFHNPFHKKYALLNLKTLQNFEEDTLVTPQLLVNQKIIKDPLCGIKVLAQGILTKRLVVQASKFSSKAKAAILAVGGKIEVI</sequence>
<dbReference type="SUPFAM" id="SSF52080">
    <property type="entry name" value="Ribosomal proteins L15p and L18e"/>
    <property type="match status" value="1"/>
</dbReference>
<feature type="compositionally biased region" description="Basic residues" evidence="6">
    <location>
        <begin position="9"/>
        <end position="19"/>
    </location>
</feature>
<gene>
    <name evidence="4 8" type="primary">rplO</name>
    <name evidence="8" type="ORF">CHTY_000195</name>
</gene>
<comment type="subunit">
    <text evidence="4">Part of the 50S ribosomal subunit.</text>
</comment>
<dbReference type="RefSeq" id="WP_203551934.1">
    <property type="nucleotide sequence ID" value="NZ_JACAOD020000001.1"/>
</dbReference>
<reference evidence="8" key="1">
    <citation type="submission" date="2021-04" db="EMBL/GenBank/DDBJ databases">
        <title>Genomic features of Candidatus Phytoplasma meliae isolate ChTYXIII (1SrXIII-G).</title>
        <authorList>
            <person name="Fernandez F.D."/>
            <person name="Conci L.R."/>
        </authorList>
    </citation>
    <scope>NUCLEOTIDE SEQUENCE [LARGE SCALE GENOMIC DNA]</scope>
    <source>
        <strain evidence="8">ChTYXIII-Mo</strain>
    </source>
</reference>
<dbReference type="PANTHER" id="PTHR12934:SF11">
    <property type="entry name" value="LARGE RIBOSOMAL SUBUNIT PROTEIN UL15M"/>
    <property type="match status" value="1"/>
</dbReference>
<feature type="compositionally biased region" description="Gly residues" evidence="6">
    <location>
        <begin position="20"/>
        <end position="30"/>
    </location>
</feature>
<feature type="domain" description="Large ribosomal subunit protein uL15/eL18" evidence="7">
    <location>
        <begin position="76"/>
        <end position="143"/>
    </location>
</feature>
<evidence type="ECO:0000256" key="5">
    <source>
        <dbReference type="RuleBase" id="RU003888"/>
    </source>
</evidence>
<organism evidence="8 9">
    <name type="scientific">Candidatus Phytoplasma meliae</name>
    <dbReference type="NCBI Taxonomy" id="1848402"/>
    <lineage>
        <taxon>Bacteria</taxon>
        <taxon>Bacillati</taxon>
        <taxon>Mycoplasmatota</taxon>
        <taxon>Mollicutes</taxon>
        <taxon>Acholeplasmatales</taxon>
        <taxon>Acholeplasmataceae</taxon>
        <taxon>Candidatus Phytoplasma</taxon>
        <taxon>16SrXIII (Mexican periwinkle virescence group)</taxon>
    </lineage>
</organism>
<keyword evidence="4" id="KW-0694">RNA-binding</keyword>
<evidence type="ECO:0000313" key="9">
    <source>
        <dbReference type="Proteomes" id="UP001195571"/>
    </source>
</evidence>
<dbReference type="EMBL" id="JACAOD020000001">
    <property type="protein sequence ID" value="MBP5835669.1"/>
    <property type="molecule type" value="Genomic_DNA"/>
</dbReference>
<dbReference type="InterPro" id="IPR021131">
    <property type="entry name" value="Ribosomal_uL15/eL18"/>
</dbReference>
<comment type="similarity">
    <text evidence="1 4 5">Belongs to the universal ribosomal protein uL15 family.</text>
</comment>
<comment type="function">
    <text evidence="4">Binds to the 23S rRNA.</text>
</comment>
<dbReference type="PROSITE" id="PS00475">
    <property type="entry name" value="RIBOSOMAL_L15"/>
    <property type="match status" value="1"/>
</dbReference>
<dbReference type="HAMAP" id="MF_01341">
    <property type="entry name" value="Ribosomal_uL15"/>
    <property type="match status" value="1"/>
</dbReference>
<dbReference type="Gene3D" id="3.100.10.10">
    <property type="match status" value="1"/>
</dbReference>
<dbReference type="PANTHER" id="PTHR12934">
    <property type="entry name" value="50S RIBOSOMAL PROTEIN L15"/>
    <property type="match status" value="1"/>
</dbReference>
<evidence type="ECO:0000256" key="4">
    <source>
        <dbReference type="HAMAP-Rule" id="MF_01341"/>
    </source>
</evidence>
<evidence type="ECO:0000256" key="6">
    <source>
        <dbReference type="SAM" id="MobiDB-lite"/>
    </source>
</evidence>
<dbReference type="InterPro" id="IPR001196">
    <property type="entry name" value="Ribosomal_uL15_CS"/>
</dbReference>
<dbReference type="NCBIfam" id="TIGR01071">
    <property type="entry name" value="rplO_bact"/>
    <property type="match status" value="1"/>
</dbReference>
<evidence type="ECO:0000256" key="2">
    <source>
        <dbReference type="ARBA" id="ARBA00022980"/>
    </source>
</evidence>
<dbReference type="Pfam" id="PF00828">
    <property type="entry name" value="Ribosomal_L27A"/>
    <property type="match status" value="1"/>
</dbReference>
<evidence type="ECO:0000256" key="1">
    <source>
        <dbReference type="ARBA" id="ARBA00007320"/>
    </source>
</evidence>
<protein>
    <recommendedName>
        <fullName evidence="4">Large ribosomal subunit protein uL15</fullName>
    </recommendedName>
</protein>
<accession>A0ABS5CXG5</accession>
<keyword evidence="9" id="KW-1185">Reference proteome</keyword>
<evidence type="ECO:0000313" key="8">
    <source>
        <dbReference type="EMBL" id="MBP5835669.1"/>
    </source>
</evidence>
<dbReference type="InterPro" id="IPR005749">
    <property type="entry name" value="Ribosomal_uL15_bac-type"/>
</dbReference>
<dbReference type="InterPro" id="IPR036227">
    <property type="entry name" value="Ribosomal_uL15/eL18_sf"/>
</dbReference>